<evidence type="ECO:0000313" key="3">
    <source>
        <dbReference type="Proteomes" id="UP000826271"/>
    </source>
</evidence>
<dbReference type="PANTHER" id="PTHR31635:SF196">
    <property type="entry name" value="REVERSE TRANSCRIPTASE DOMAIN-CONTAINING PROTEIN-RELATED"/>
    <property type="match status" value="1"/>
</dbReference>
<accession>A0AAV6Y2R9</accession>
<keyword evidence="3" id="KW-1185">Reference proteome</keyword>
<gene>
    <name evidence="2" type="ORF">BUALT_Bualt03G0177000</name>
</gene>
<dbReference type="EMBL" id="WHWC01000003">
    <property type="protein sequence ID" value="KAG8386707.1"/>
    <property type="molecule type" value="Genomic_DNA"/>
</dbReference>
<feature type="domain" description="Reverse transcriptase" evidence="1">
    <location>
        <begin position="1"/>
        <end position="246"/>
    </location>
</feature>
<dbReference type="PANTHER" id="PTHR31635">
    <property type="entry name" value="REVERSE TRANSCRIPTASE DOMAIN-CONTAINING PROTEIN-RELATED"/>
    <property type="match status" value="1"/>
</dbReference>
<reference evidence="2" key="1">
    <citation type="submission" date="2019-10" db="EMBL/GenBank/DDBJ databases">
        <authorList>
            <person name="Zhang R."/>
            <person name="Pan Y."/>
            <person name="Wang J."/>
            <person name="Ma R."/>
            <person name="Yu S."/>
        </authorList>
    </citation>
    <scope>NUCLEOTIDE SEQUENCE</scope>
    <source>
        <strain evidence="2">LA-IB0</strain>
        <tissue evidence="2">Leaf</tissue>
    </source>
</reference>
<evidence type="ECO:0000259" key="1">
    <source>
        <dbReference type="PROSITE" id="PS50878"/>
    </source>
</evidence>
<sequence>MEHPDEISKFWPIALCNVLFKIVTNTVVLRLKPFINNIVSPNQSSFIPGRSTHDNILILQELAHSLANSKSKIGSMIIKLDLEKAYDNISWPFLKQTLDYFHFPSHTINLIMSCVEASELRILWNGEPLEPIHPRCGLRQGDPLSPYLFVLCMERLSYMIDEPVQRGEWIPVSVCRGGPKVSHMFFADDIILVAKTRAKCAHSIKSILDHFCLASGLKISLNKSKVFYATKNQDRNQTGNDTNSCY</sequence>
<organism evidence="2 3">
    <name type="scientific">Buddleja alternifolia</name>
    <dbReference type="NCBI Taxonomy" id="168488"/>
    <lineage>
        <taxon>Eukaryota</taxon>
        <taxon>Viridiplantae</taxon>
        <taxon>Streptophyta</taxon>
        <taxon>Embryophyta</taxon>
        <taxon>Tracheophyta</taxon>
        <taxon>Spermatophyta</taxon>
        <taxon>Magnoliopsida</taxon>
        <taxon>eudicotyledons</taxon>
        <taxon>Gunneridae</taxon>
        <taxon>Pentapetalae</taxon>
        <taxon>asterids</taxon>
        <taxon>lamiids</taxon>
        <taxon>Lamiales</taxon>
        <taxon>Scrophulariaceae</taxon>
        <taxon>Buddlejeae</taxon>
        <taxon>Buddleja</taxon>
    </lineage>
</organism>
<protein>
    <recommendedName>
        <fullName evidence="1">Reverse transcriptase domain-containing protein</fullName>
    </recommendedName>
</protein>
<dbReference type="CDD" id="cd01650">
    <property type="entry name" value="RT_nLTR_like"/>
    <property type="match status" value="1"/>
</dbReference>
<dbReference type="Proteomes" id="UP000826271">
    <property type="component" value="Unassembled WGS sequence"/>
</dbReference>
<evidence type="ECO:0000313" key="2">
    <source>
        <dbReference type="EMBL" id="KAG8386707.1"/>
    </source>
</evidence>
<dbReference type="AlphaFoldDB" id="A0AAV6Y2R9"/>
<dbReference type="InterPro" id="IPR043502">
    <property type="entry name" value="DNA/RNA_pol_sf"/>
</dbReference>
<proteinExistence type="predicted"/>
<dbReference type="SUPFAM" id="SSF56672">
    <property type="entry name" value="DNA/RNA polymerases"/>
    <property type="match status" value="1"/>
</dbReference>
<comment type="caution">
    <text evidence="2">The sequence shown here is derived from an EMBL/GenBank/DDBJ whole genome shotgun (WGS) entry which is preliminary data.</text>
</comment>
<dbReference type="Pfam" id="PF00078">
    <property type="entry name" value="RVT_1"/>
    <property type="match status" value="1"/>
</dbReference>
<dbReference type="PROSITE" id="PS50878">
    <property type="entry name" value="RT_POL"/>
    <property type="match status" value="1"/>
</dbReference>
<dbReference type="InterPro" id="IPR000477">
    <property type="entry name" value="RT_dom"/>
</dbReference>
<name>A0AAV6Y2R9_9LAMI</name>